<feature type="domain" description="Alpha/beta hydrolase fold-3" evidence="3">
    <location>
        <begin position="45"/>
        <end position="148"/>
    </location>
</feature>
<reference evidence="4 5" key="1">
    <citation type="submission" date="2018-05" db="EMBL/GenBank/DDBJ databases">
        <title>Draft genome sequence of Scytalidium lignicola DSM 105466, a ubiquitous saprotrophic fungus.</title>
        <authorList>
            <person name="Buettner E."/>
            <person name="Gebauer A.M."/>
            <person name="Hofrichter M."/>
            <person name="Liers C."/>
            <person name="Kellner H."/>
        </authorList>
    </citation>
    <scope>NUCLEOTIDE SEQUENCE [LARGE SCALE GENOMIC DNA]</scope>
    <source>
        <strain evidence="4 5">DSM 105466</strain>
    </source>
</reference>
<dbReference type="STRING" id="5539.A0A3E2H293"/>
<evidence type="ECO:0000313" key="4">
    <source>
        <dbReference type="EMBL" id="RFU27510.1"/>
    </source>
</evidence>
<sequence>MSSSKFELFDRVDFDFKTVHGHALKTSILVPKNLQSKPRDSYATIVNWHGGGFVVGDRLYEGWLPVWLLDICLTNSAIFIAPDYRLLPEATGAEVLEDVEDFWRWLHNTLPTLTTIWNASPDLTRLARTGQSAGGYLAVQSGLLFPELSQIKLIASMGGSLNTDIPYCRILGPRQILGRSPPPPGKAESIVRTYVRNIKLQTVRASGNVIEMWDFLTCVLQQAYLGRWLGARGKEEVDVMKVLDRAETMPPIWLIHGLQDSVVPPLCSIGFVEKLKQTLPDVPLLLSLQPGDHGFEATRDGKEEWIQEGLEFIRKYWP</sequence>
<dbReference type="EMBL" id="NCSJ02000203">
    <property type="protein sequence ID" value="RFU27510.1"/>
    <property type="molecule type" value="Genomic_DNA"/>
</dbReference>
<dbReference type="Proteomes" id="UP000258309">
    <property type="component" value="Unassembled WGS sequence"/>
</dbReference>
<protein>
    <recommendedName>
        <fullName evidence="6">Alpha/beta hydrolase fold-3 domain-containing protein</fullName>
    </recommendedName>
</protein>
<organism evidence="4 5">
    <name type="scientific">Scytalidium lignicola</name>
    <name type="common">Hyphomycete</name>
    <dbReference type="NCBI Taxonomy" id="5539"/>
    <lineage>
        <taxon>Eukaryota</taxon>
        <taxon>Fungi</taxon>
        <taxon>Dikarya</taxon>
        <taxon>Ascomycota</taxon>
        <taxon>Pezizomycotina</taxon>
        <taxon>Leotiomycetes</taxon>
        <taxon>Leotiomycetes incertae sedis</taxon>
        <taxon>Scytalidium</taxon>
    </lineage>
</organism>
<dbReference type="SUPFAM" id="SSF53474">
    <property type="entry name" value="alpha/beta-Hydrolases"/>
    <property type="match status" value="1"/>
</dbReference>
<evidence type="ECO:0008006" key="6">
    <source>
        <dbReference type="Google" id="ProtNLM"/>
    </source>
</evidence>
<dbReference type="InterPro" id="IPR029058">
    <property type="entry name" value="AB_hydrolase_fold"/>
</dbReference>
<dbReference type="GO" id="GO:0006508">
    <property type="term" value="P:proteolysis"/>
    <property type="evidence" value="ECO:0007669"/>
    <property type="project" value="InterPro"/>
</dbReference>
<evidence type="ECO:0000259" key="3">
    <source>
        <dbReference type="Pfam" id="PF07859"/>
    </source>
</evidence>
<feature type="domain" description="Peptidase S9 prolyl oligopeptidase catalytic" evidence="2">
    <location>
        <begin position="233"/>
        <end position="316"/>
    </location>
</feature>
<comment type="caution">
    <text evidence="4">The sequence shown here is derived from an EMBL/GenBank/DDBJ whole genome shotgun (WGS) entry which is preliminary data.</text>
</comment>
<accession>A0A3E2H293</accession>
<proteinExistence type="predicted"/>
<evidence type="ECO:0000256" key="1">
    <source>
        <dbReference type="ARBA" id="ARBA00022801"/>
    </source>
</evidence>
<gene>
    <name evidence="4" type="ORF">B7463_g8827</name>
</gene>
<feature type="non-terminal residue" evidence="4">
    <location>
        <position position="1"/>
    </location>
</feature>
<keyword evidence="5" id="KW-1185">Reference proteome</keyword>
<dbReference type="PANTHER" id="PTHR48081:SF3">
    <property type="entry name" value="ALPHA_BETA HYDROLASE FOLD-3 DOMAIN-CONTAINING PROTEIN"/>
    <property type="match status" value="1"/>
</dbReference>
<evidence type="ECO:0000259" key="2">
    <source>
        <dbReference type="Pfam" id="PF00326"/>
    </source>
</evidence>
<dbReference type="Pfam" id="PF00326">
    <property type="entry name" value="Peptidase_S9"/>
    <property type="match status" value="1"/>
</dbReference>
<dbReference type="Gene3D" id="3.40.50.1820">
    <property type="entry name" value="alpha/beta hydrolase"/>
    <property type="match status" value="1"/>
</dbReference>
<dbReference type="InterPro" id="IPR013094">
    <property type="entry name" value="AB_hydrolase_3"/>
</dbReference>
<name>A0A3E2H293_SCYLI</name>
<dbReference type="InterPro" id="IPR001375">
    <property type="entry name" value="Peptidase_S9_cat"/>
</dbReference>
<dbReference type="Pfam" id="PF07859">
    <property type="entry name" value="Abhydrolase_3"/>
    <property type="match status" value="1"/>
</dbReference>
<dbReference type="AlphaFoldDB" id="A0A3E2H293"/>
<dbReference type="InterPro" id="IPR050300">
    <property type="entry name" value="GDXG_lipolytic_enzyme"/>
</dbReference>
<dbReference type="GO" id="GO:0008236">
    <property type="term" value="F:serine-type peptidase activity"/>
    <property type="evidence" value="ECO:0007669"/>
    <property type="project" value="InterPro"/>
</dbReference>
<feature type="non-terminal residue" evidence="4">
    <location>
        <position position="318"/>
    </location>
</feature>
<dbReference type="OrthoDB" id="19653at2759"/>
<dbReference type="PANTHER" id="PTHR48081">
    <property type="entry name" value="AB HYDROLASE SUPERFAMILY PROTEIN C4A8.06C"/>
    <property type="match status" value="1"/>
</dbReference>
<evidence type="ECO:0000313" key="5">
    <source>
        <dbReference type="Proteomes" id="UP000258309"/>
    </source>
</evidence>
<keyword evidence="1" id="KW-0378">Hydrolase</keyword>
<dbReference type="OMA" id="WHGGGFI"/>